<protein>
    <submittedName>
        <fullName evidence="2">Uncharacterized protein</fullName>
    </submittedName>
</protein>
<feature type="region of interest" description="Disordered" evidence="1">
    <location>
        <begin position="32"/>
        <end position="74"/>
    </location>
</feature>
<sequence length="123" mass="11690">NRRKLSFRNVSNVVVQLLHTIKYSVPVPFSHMATGGAGSPYPSTSGGAGSSSGGGPGCSGAGGGSSGAGGGLFLDKNARKDPVLHLQRILHASPYPAVARAGFAGGGGGVGNAGGGGGGGSNT</sequence>
<dbReference type="EnsemblMetazoa" id="AMAM015031-RA">
    <property type="protein sequence ID" value="AMAM015031-PA"/>
    <property type="gene ID" value="AMAM015031"/>
</dbReference>
<keyword evidence="3" id="KW-1185">Reference proteome</keyword>
<evidence type="ECO:0000313" key="3">
    <source>
        <dbReference type="Proteomes" id="UP000075901"/>
    </source>
</evidence>
<dbReference type="VEuPathDB" id="VectorBase:AMAM015031"/>
<evidence type="ECO:0000256" key="1">
    <source>
        <dbReference type="SAM" id="MobiDB-lite"/>
    </source>
</evidence>
<proteinExistence type="predicted"/>
<reference evidence="3" key="1">
    <citation type="submission" date="2013-09" db="EMBL/GenBank/DDBJ databases">
        <title>The Genome Sequence of Anopheles maculatus species B.</title>
        <authorList>
            <consortium name="The Broad Institute Genomics Platform"/>
            <person name="Neafsey D.E."/>
            <person name="Besansky N."/>
            <person name="Howell P."/>
            <person name="Walton C."/>
            <person name="Young S.K."/>
            <person name="Zeng Q."/>
            <person name="Gargeya S."/>
            <person name="Fitzgerald M."/>
            <person name="Haas B."/>
            <person name="Abouelleil A."/>
            <person name="Allen A.W."/>
            <person name="Alvarado L."/>
            <person name="Arachchi H.M."/>
            <person name="Berlin A.M."/>
            <person name="Chapman S.B."/>
            <person name="Gainer-Dewar J."/>
            <person name="Goldberg J."/>
            <person name="Griggs A."/>
            <person name="Gujja S."/>
            <person name="Hansen M."/>
            <person name="Howarth C."/>
            <person name="Imamovic A."/>
            <person name="Ireland A."/>
            <person name="Larimer J."/>
            <person name="McCowan C."/>
            <person name="Murphy C."/>
            <person name="Pearson M."/>
            <person name="Poon T.W."/>
            <person name="Priest M."/>
            <person name="Roberts A."/>
            <person name="Saif S."/>
            <person name="Shea T."/>
            <person name="Sisk P."/>
            <person name="Sykes S."/>
            <person name="Wortman J."/>
            <person name="Nusbaum C."/>
            <person name="Birren B."/>
        </authorList>
    </citation>
    <scope>NUCLEOTIDE SEQUENCE [LARGE SCALE GENOMIC DNA]</scope>
    <source>
        <strain evidence="3">maculatus3</strain>
    </source>
</reference>
<dbReference type="AlphaFoldDB" id="A0A182SWT7"/>
<accession>A0A182SWT7</accession>
<dbReference type="Proteomes" id="UP000075901">
    <property type="component" value="Unassembled WGS sequence"/>
</dbReference>
<evidence type="ECO:0000313" key="2">
    <source>
        <dbReference type="EnsemblMetazoa" id="AMAM015031-PA"/>
    </source>
</evidence>
<name>A0A182SWT7_9DIPT</name>
<feature type="compositionally biased region" description="Gly residues" evidence="1">
    <location>
        <begin position="46"/>
        <end position="72"/>
    </location>
</feature>
<organism evidence="2 3">
    <name type="scientific">Anopheles maculatus</name>
    <dbReference type="NCBI Taxonomy" id="74869"/>
    <lineage>
        <taxon>Eukaryota</taxon>
        <taxon>Metazoa</taxon>
        <taxon>Ecdysozoa</taxon>
        <taxon>Arthropoda</taxon>
        <taxon>Hexapoda</taxon>
        <taxon>Insecta</taxon>
        <taxon>Pterygota</taxon>
        <taxon>Neoptera</taxon>
        <taxon>Endopterygota</taxon>
        <taxon>Diptera</taxon>
        <taxon>Nematocera</taxon>
        <taxon>Culicoidea</taxon>
        <taxon>Culicidae</taxon>
        <taxon>Anophelinae</taxon>
        <taxon>Anopheles</taxon>
        <taxon>Anopheles maculatus group</taxon>
    </lineage>
</organism>
<reference evidence="2" key="2">
    <citation type="submission" date="2020-05" db="UniProtKB">
        <authorList>
            <consortium name="EnsemblMetazoa"/>
        </authorList>
    </citation>
    <scope>IDENTIFICATION</scope>
    <source>
        <strain evidence="2">maculatus3</strain>
    </source>
</reference>